<protein>
    <submittedName>
        <fullName evidence="1">Uncharacterized protein</fullName>
    </submittedName>
</protein>
<organism evidence="1 2">
    <name type="scientific">Zalaria obscura</name>
    <dbReference type="NCBI Taxonomy" id="2024903"/>
    <lineage>
        <taxon>Eukaryota</taxon>
        <taxon>Fungi</taxon>
        <taxon>Dikarya</taxon>
        <taxon>Ascomycota</taxon>
        <taxon>Pezizomycotina</taxon>
        <taxon>Dothideomycetes</taxon>
        <taxon>Dothideomycetidae</taxon>
        <taxon>Dothideales</taxon>
        <taxon>Zalariaceae</taxon>
        <taxon>Zalaria</taxon>
    </lineage>
</organism>
<proteinExistence type="predicted"/>
<gene>
    <name evidence="1" type="ORF">M8818_003287</name>
</gene>
<sequence length="176" mass="18438">MRRDPDLPPSRLIRDFHRIVRRRAGLVVEHARIGDAELGEEVRVDRLCVVGLEELRRGAVVAAPGGEDVAHPGAAAVGHYDGGCEGAAREEGKVEVADGVEGVGEGGVFGDEGDDVGEEEAEGGYAGEVWKERSGGCVESKGIGQVGAAGCLEETMNEEIVVTVEARQPVIGERGI</sequence>
<reference evidence="1" key="1">
    <citation type="submission" date="2024-02" db="EMBL/GenBank/DDBJ databases">
        <title>Metagenome Assembled Genome of Zalaria obscura JY119.</title>
        <authorList>
            <person name="Vighnesh L."/>
            <person name="Jagadeeshwari U."/>
            <person name="Venkata Ramana C."/>
            <person name="Sasikala C."/>
        </authorList>
    </citation>
    <scope>NUCLEOTIDE SEQUENCE</scope>
    <source>
        <strain evidence="1">JY119</strain>
    </source>
</reference>
<keyword evidence="2" id="KW-1185">Reference proteome</keyword>
<evidence type="ECO:0000313" key="1">
    <source>
        <dbReference type="EMBL" id="KAK8211320.1"/>
    </source>
</evidence>
<dbReference type="Proteomes" id="UP001320706">
    <property type="component" value="Unassembled WGS sequence"/>
</dbReference>
<dbReference type="EMBL" id="JAMKPW020000014">
    <property type="protein sequence ID" value="KAK8211320.1"/>
    <property type="molecule type" value="Genomic_DNA"/>
</dbReference>
<accession>A0ACC3SFC9</accession>
<evidence type="ECO:0000313" key="2">
    <source>
        <dbReference type="Proteomes" id="UP001320706"/>
    </source>
</evidence>
<name>A0ACC3SFC9_9PEZI</name>
<comment type="caution">
    <text evidence="1">The sequence shown here is derived from an EMBL/GenBank/DDBJ whole genome shotgun (WGS) entry which is preliminary data.</text>
</comment>